<dbReference type="EMBL" id="BMAV01022821">
    <property type="protein sequence ID" value="GFY78108.1"/>
    <property type="molecule type" value="Genomic_DNA"/>
</dbReference>
<keyword evidence="2" id="KW-1185">Reference proteome</keyword>
<evidence type="ECO:0000313" key="1">
    <source>
        <dbReference type="EMBL" id="GFY78108.1"/>
    </source>
</evidence>
<protein>
    <submittedName>
        <fullName evidence="1">Uncharacterized protein</fullName>
    </submittedName>
</protein>
<sequence length="49" mass="5384">ARNGKPDAKLCNDVGNHLRETKEARDILVSELRAMPPCLDVNCPDHISA</sequence>
<dbReference type="AlphaFoldDB" id="A0A8X7CR92"/>
<comment type="caution">
    <text evidence="1">The sequence shown here is derived from an EMBL/GenBank/DDBJ whole genome shotgun (WGS) entry which is preliminary data.</text>
</comment>
<accession>A0A8X7CR92</accession>
<dbReference type="Proteomes" id="UP000886998">
    <property type="component" value="Unassembled WGS sequence"/>
</dbReference>
<proteinExistence type="predicted"/>
<gene>
    <name evidence="1" type="ORF">TNIN_14191</name>
</gene>
<feature type="non-terminal residue" evidence="1">
    <location>
        <position position="1"/>
    </location>
</feature>
<organism evidence="1 2">
    <name type="scientific">Trichonephila inaurata madagascariensis</name>
    <dbReference type="NCBI Taxonomy" id="2747483"/>
    <lineage>
        <taxon>Eukaryota</taxon>
        <taxon>Metazoa</taxon>
        <taxon>Ecdysozoa</taxon>
        <taxon>Arthropoda</taxon>
        <taxon>Chelicerata</taxon>
        <taxon>Arachnida</taxon>
        <taxon>Araneae</taxon>
        <taxon>Araneomorphae</taxon>
        <taxon>Entelegynae</taxon>
        <taxon>Araneoidea</taxon>
        <taxon>Nephilidae</taxon>
        <taxon>Trichonephila</taxon>
        <taxon>Trichonephila inaurata</taxon>
    </lineage>
</organism>
<reference evidence="1" key="1">
    <citation type="submission" date="2020-08" db="EMBL/GenBank/DDBJ databases">
        <title>Multicomponent nature underlies the extraordinary mechanical properties of spider dragline silk.</title>
        <authorList>
            <person name="Kono N."/>
            <person name="Nakamura H."/>
            <person name="Mori M."/>
            <person name="Yoshida Y."/>
            <person name="Ohtoshi R."/>
            <person name="Malay A.D."/>
            <person name="Moran D.A.P."/>
            <person name="Tomita M."/>
            <person name="Numata K."/>
            <person name="Arakawa K."/>
        </authorList>
    </citation>
    <scope>NUCLEOTIDE SEQUENCE</scope>
</reference>
<evidence type="ECO:0000313" key="2">
    <source>
        <dbReference type="Proteomes" id="UP000886998"/>
    </source>
</evidence>
<name>A0A8X7CR92_9ARAC</name>